<name>A0A1I5T074_9BACT</name>
<dbReference type="Pfam" id="PF12961">
    <property type="entry name" value="DUF3850"/>
    <property type="match status" value="1"/>
</dbReference>
<feature type="domain" description="DUF3850" evidence="1">
    <location>
        <begin position="10"/>
        <end position="84"/>
    </location>
</feature>
<organism evidence="2 3">
    <name type="scientific">Pseudarcicella hirudinis</name>
    <dbReference type="NCBI Taxonomy" id="1079859"/>
    <lineage>
        <taxon>Bacteria</taxon>
        <taxon>Pseudomonadati</taxon>
        <taxon>Bacteroidota</taxon>
        <taxon>Cytophagia</taxon>
        <taxon>Cytophagales</taxon>
        <taxon>Flectobacillaceae</taxon>
        <taxon>Pseudarcicella</taxon>
    </lineage>
</organism>
<dbReference type="RefSeq" id="WP_092016908.1">
    <property type="nucleotide sequence ID" value="NZ_FOXH01000005.1"/>
</dbReference>
<dbReference type="Proteomes" id="UP000199306">
    <property type="component" value="Unassembled WGS sequence"/>
</dbReference>
<reference evidence="2 3" key="1">
    <citation type="submission" date="2016-10" db="EMBL/GenBank/DDBJ databases">
        <authorList>
            <person name="de Groot N.N."/>
        </authorList>
    </citation>
    <scope>NUCLEOTIDE SEQUENCE [LARGE SCALE GENOMIC DNA]</scope>
    <source>
        <strain evidence="3">E92,LMG 26720,CCM 7988</strain>
    </source>
</reference>
<dbReference type="InterPro" id="IPR039440">
    <property type="entry name" value="DUF3850"/>
</dbReference>
<dbReference type="Gene3D" id="2.30.130.30">
    <property type="entry name" value="Hypothetical protein"/>
    <property type="match status" value="1"/>
</dbReference>
<sequence length="100" mass="11798">MSEQESTSNIHYVKTHIEYYQLCMKGVKNFELRKNDRNYKAGDIFISQEYDPATEQFTGRRIMCEIDYVLQGYPGLEQGYCIIQLGRMIFDWPANSINIK</sequence>
<evidence type="ECO:0000313" key="3">
    <source>
        <dbReference type="Proteomes" id="UP000199306"/>
    </source>
</evidence>
<dbReference type="SUPFAM" id="SSF88697">
    <property type="entry name" value="PUA domain-like"/>
    <property type="match status" value="1"/>
</dbReference>
<keyword evidence="3" id="KW-1185">Reference proteome</keyword>
<protein>
    <recommendedName>
        <fullName evidence="1">DUF3850 domain-containing protein</fullName>
    </recommendedName>
</protein>
<dbReference type="OrthoDB" id="1700487at2"/>
<dbReference type="STRING" id="1079859.SAMN04515674_105305"/>
<accession>A0A1I5T074</accession>
<gene>
    <name evidence="2" type="ORF">SAMN04515674_105305</name>
</gene>
<evidence type="ECO:0000259" key="1">
    <source>
        <dbReference type="Pfam" id="PF12961"/>
    </source>
</evidence>
<proteinExistence type="predicted"/>
<evidence type="ECO:0000313" key="2">
    <source>
        <dbReference type="EMBL" id="SFP76430.1"/>
    </source>
</evidence>
<dbReference type="EMBL" id="FOXH01000005">
    <property type="protein sequence ID" value="SFP76430.1"/>
    <property type="molecule type" value="Genomic_DNA"/>
</dbReference>
<dbReference type="AlphaFoldDB" id="A0A1I5T074"/>
<dbReference type="InterPro" id="IPR015947">
    <property type="entry name" value="PUA-like_sf"/>
</dbReference>